<dbReference type="CDD" id="cd16653">
    <property type="entry name" value="RING-like_Rtf2"/>
    <property type="match status" value="1"/>
</dbReference>
<dbReference type="STRING" id="1388766.A0A017SAP0"/>
<feature type="compositionally biased region" description="Basic and acidic residues" evidence="2">
    <location>
        <begin position="10"/>
        <end position="19"/>
    </location>
</feature>
<feature type="region of interest" description="Disordered" evidence="2">
    <location>
        <begin position="1"/>
        <end position="26"/>
    </location>
</feature>
<proteinExistence type="inferred from homology"/>
<feature type="region of interest" description="Disordered" evidence="2">
    <location>
        <begin position="206"/>
        <end position="318"/>
    </location>
</feature>
<dbReference type="GO" id="GO:0006274">
    <property type="term" value="P:DNA replication termination"/>
    <property type="evidence" value="ECO:0007669"/>
    <property type="project" value="TreeGrafter"/>
</dbReference>
<feature type="compositionally biased region" description="Basic residues" evidence="2">
    <location>
        <begin position="209"/>
        <end position="222"/>
    </location>
</feature>
<keyword evidence="4" id="KW-1185">Reference proteome</keyword>
<dbReference type="Pfam" id="PF04641">
    <property type="entry name" value="Rtf2"/>
    <property type="match status" value="1"/>
</dbReference>
<dbReference type="GeneID" id="63700939"/>
<dbReference type="AlphaFoldDB" id="A0A017SAP0"/>
<reference evidence="4" key="1">
    <citation type="journal article" date="2014" name="Nat. Commun.">
        <title>Genomic adaptations of the halophilic Dead Sea filamentous fungus Eurotium rubrum.</title>
        <authorList>
            <person name="Kis-Papo T."/>
            <person name="Weig A.R."/>
            <person name="Riley R."/>
            <person name="Persoh D."/>
            <person name="Salamov A."/>
            <person name="Sun H."/>
            <person name="Lipzen A."/>
            <person name="Wasser S.P."/>
            <person name="Rambold G."/>
            <person name="Grigoriev I.V."/>
            <person name="Nevo E."/>
        </authorList>
    </citation>
    <scope>NUCLEOTIDE SEQUENCE [LARGE SCALE GENOMIC DNA]</scope>
    <source>
        <strain evidence="4">CBS 135680</strain>
    </source>
</reference>
<dbReference type="SUPFAM" id="SSF57850">
    <property type="entry name" value="RING/U-box"/>
    <property type="match status" value="1"/>
</dbReference>
<dbReference type="PANTHER" id="PTHR12775:SF0">
    <property type="entry name" value="REPLICATION TERMINATION FACTOR 2"/>
    <property type="match status" value="1"/>
</dbReference>
<dbReference type="PANTHER" id="PTHR12775">
    <property type="entry name" value="PROTEIN C20ORF43 HOMOLOG"/>
    <property type="match status" value="1"/>
</dbReference>
<evidence type="ECO:0000256" key="2">
    <source>
        <dbReference type="SAM" id="MobiDB-lite"/>
    </source>
</evidence>
<evidence type="ECO:0000313" key="4">
    <source>
        <dbReference type="Proteomes" id="UP000019804"/>
    </source>
</evidence>
<dbReference type="RefSeq" id="XP_040636958.1">
    <property type="nucleotide sequence ID" value="XM_040785815.1"/>
</dbReference>
<accession>A0A017SAP0</accession>
<dbReference type="InterPro" id="IPR006735">
    <property type="entry name" value="Rtf2"/>
</dbReference>
<feature type="compositionally biased region" description="Basic and acidic residues" evidence="2">
    <location>
        <begin position="293"/>
        <end position="302"/>
    </location>
</feature>
<dbReference type="InterPro" id="IPR027799">
    <property type="entry name" value="Rtf2_RING-finger"/>
</dbReference>
<dbReference type="OrthoDB" id="247013at2759"/>
<dbReference type="GO" id="GO:0005634">
    <property type="term" value="C:nucleus"/>
    <property type="evidence" value="ECO:0007669"/>
    <property type="project" value="TreeGrafter"/>
</dbReference>
<organism evidence="3 4">
    <name type="scientific">Aspergillus ruber (strain CBS 135680)</name>
    <dbReference type="NCBI Taxonomy" id="1388766"/>
    <lineage>
        <taxon>Eukaryota</taxon>
        <taxon>Fungi</taxon>
        <taxon>Dikarya</taxon>
        <taxon>Ascomycota</taxon>
        <taxon>Pezizomycotina</taxon>
        <taxon>Eurotiomycetes</taxon>
        <taxon>Eurotiomycetidae</taxon>
        <taxon>Eurotiales</taxon>
        <taxon>Aspergillaceae</taxon>
        <taxon>Aspergillus</taxon>
        <taxon>Aspergillus subgen. Aspergillus</taxon>
    </lineage>
</organism>
<protein>
    <submittedName>
        <fullName evidence="3">DUF602-domain-containing protein</fullName>
    </submittedName>
</protein>
<sequence length="318" mass="34667">MGNDGGSIPTRRELVREAAKSPSTAQVKEAQREVQSHFWTTCPLSHAPLARPIVSDCTGNLYNKDAVLKFLLPGEEAEGISSKADCEELLCGRVKSLRDVVELRFEVDTERGEEHRRETGTGKGEKREGWICPITAKVLGPGVKSVYLVPCGHVFSEEAVRQLKGDKCLQCNESYTEDNIINILPPQETDKQRLIARGQKLAEQGLTHSLKKAPGSKKRKKNVNGDSTNEPEATGAGKTTNSRSGTSTPTTNTGIKNAATASLTAKVLEEESERKKRKKLMGGNENINSLFTKESKDGKKSGNDFMTRGFSIPAGAKR</sequence>
<dbReference type="HOGENOM" id="CLU_048955_3_0_1"/>
<gene>
    <name evidence="3" type="ORF">EURHEDRAFT_504543</name>
</gene>
<evidence type="ECO:0000313" key="3">
    <source>
        <dbReference type="EMBL" id="EYE93270.1"/>
    </source>
</evidence>
<feature type="compositionally biased region" description="Polar residues" evidence="2">
    <location>
        <begin position="224"/>
        <end position="263"/>
    </location>
</feature>
<comment type="similarity">
    <text evidence="1">Belongs to the rtf2 family.</text>
</comment>
<dbReference type="Proteomes" id="UP000019804">
    <property type="component" value="Unassembled WGS sequence"/>
</dbReference>
<evidence type="ECO:0000256" key="1">
    <source>
        <dbReference type="ARBA" id="ARBA00009885"/>
    </source>
</evidence>
<name>A0A017SAP0_ASPRC</name>
<dbReference type="EMBL" id="KK088432">
    <property type="protein sequence ID" value="EYE93270.1"/>
    <property type="molecule type" value="Genomic_DNA"/>
</dbReference>